<feature type="compositionally biased region" description="Polar residues" evidence="2">
    <location>
        <begin position="98"/>
        <end position="112"/>
    </location>
</feature>
<dbReference type="OrthoDB" id="2664977at2759"/>
<evidence type="ECO:0000313" key="4">
    <source>
        <dbReference type="Proteomes" id="UP000521943"/>
    </source>
</evidence>
<feature type="coiled-coil region" evidence="1">
    <location>
        <begin position="258"/>
        <end position="290"/>
    </location>
</feature>
<evidence type="ECO:0000256" key="2">
    <source>
        <dbReference type="SAM" id="MobiDB-lite"/>
    </source>
</evidence>
<feature type="region of interest" description="Disordered" evidence="2">
    <location>
        <begin position="44"/>
        <end position="237"/>
    </location>
</feature>
<evidence type="ECO:0000313" key="3">
    <source>
        <dbReference type="EMBL" id="KAF6753394.1"/>
    </source>
</evidence>
<name>A0A8H6M533_9AGAR</name>
<organism evidence="3 4">
    <name type="scientific">Ephemerocybe angulata</name>
    <dbReference type="NCBI Taxonomy" id="980116"/>
    <lineage>
        <taxon>Eukaryota</taxon>
        <taxon>Fungi</taxon>
        <taxon>Dikarya</taxon>
        <taxon>Basidiomycota</taxon>
        <taxon>Agaricomycotina</taxon>
        <taxon>Agaricomycetes</taxon>
        <taxon>Agaricomycetidae</taxon>
        <taxon>Agaricales</taxon>
        <taxon>Agaricineae</taxon>
        <taxon>Psathyrellaceae</taxon>
        <taxon>Ephemerocybe</taxon>
    </lineage>
</organism>
<dbReference type="EMBL" id="JACGCI010000039">
    <property type="protein sequence ID" value="KAF6753394.1"/>
    <property type="molecule type" value="Genomic_DNA"/>
</dbReference>
<keyword evidence="1" id="KW-0175">Coiled coil</keyword>
<protein>
    <submittedName>
        <fullName evidence="3">Uncharacterized protein</fullName>
    </submittedName>
</protein>
<dbReference type="AlphaFoldDB" id="A0A8H6M533"/>
<reference evidence="3 4" key="1">
    <citation type="submission" date="2020-07" db="EMBL/GenBank/DDBJ databases">
        <title>Comparative genomics of pyrophilous fungi reveals a link between fire events and developmental genes.</title>
        <authorList>
            <consortium name="DOE Joint Genome Institute"/>
            <person name="Steindorff A.S."/>
            <person name="Carver A."/>
            <person name="Calhoun S."/>
            <person name="Stillman K."/>
            <person name="Liu H."/>
            <person name="Lipzen A."/>
            <person name="Pangilinan J."/>
            <person name="Labutti K."/>
            <person name="Bruns T.D."/>
            <person name="Grigoriev I.V."/>
        </authorList>
    </citation>
    <scope>NUCLEOTIDE SEQUENCE [LARGE SCALE GENOMIC DNA]</scope>
    <source>
        <strain evidence="3 4">CBS 144469</strain>
    </source>
</reference>
<evidence type="ECO:0000256" key="1">
    <source>
        <dbReference type="SAM" id="Coils"/>
    </source>
</evidence>
<feature type="compositionally biased region" description="Acidic residues" evidence="2">
    <location>
        <begin position="122"/>
        <end position="136"/>
    </location>
</feature>
<feature type="compositionally biased region" description="Gly residues" evidence="2">
    <location>
        <begin position="691"/>
        <end position="701"/>
    </location>
</feature>
<gene>
    <name evidence="3" type="ORF">DFP72DRAFT_901575</name>
</gene>
<dbReference type="Proteomes" id="UP000521943">
    <property type="component" value="Unassembled WGS sequence"/>
</dbReference>
<feature type="region of interest" description="Disordered" evidence="2">
    <location>
        <begin position="679"/>
        <end position="728"/>
    </location>
</feature>
<proteinExistence type="predicted"/>
<accession>A0A8H6M533</accession>
<feature type="non-terminal residue" evidence="3">
    <location>
        <position position="1"/>
    </location>
</feature>
<feature type="compositionally biased region" description="Low complexity" evidence="2">
    <location>
        <begin position="349"/>
        <end position="362"/>
    </location>
</feature>
<feature type="compositionally biased region" description="Acidic residues" evidence="2">
    <location>
        <begin position="176"/>
        <end position="207"/>
    </location>
</feature>
<sequence>MATPVPPSPALSYASAVITGSPLKQSTIPTQLLEENAAQALGHAVTTALKRAEPHSPYSPRSVPTNPHPPKAANTGIDPHSLFLRRAPLGTRAPDPSRSPTPARSGSWTNSRLRGPKKQLGDEDPQSDDDRDDDQDAFAAIKPLSFASSTPAADPPLPPNQPPSPNGDEASVIKVEEEEIEIPAGEELDGVIDVDAISGDEDAEMGADETHTPPPSYSQPSTSRPTPVTPGNVFDPDAPAAAAIRARAVIARETLRARDEAEAAVRATRRAEEEARARVTAQALTRLQDERIGENIRRVDNHEAAVAMQEEEWRIVPDRRNRTILTPTARPQANFAAPAAANPLPPAAPANHAAQAPAQAPAPFLPPHNPAQQQADQEMGGPEVGEDLQVPVNASLSAVPNDGHPDLAIFGFFVTALMKSDAAPRARGNVIWNWGDTSKSDPVVRWDQLAVNLVEGLLALENADVSLIEADHKKAEAIDLGTTWGKAPGAWATVGGLTLQELRLVLSRCMWNRTNGTALAMTWPPPPVVHPIALNGLAHVKDRTVYKDRVRTKARGDISNSPKIRELAATYFDNLTDANGLPCTAENALPTLLASIDVRVSYHAESNTNEWWLKWMPPTRSMMGEYEFVMALRQMTFVVEGLGTINSTMPPLVWCGDCRGNDHTTNHCPFSKVEGFQAPPAASTATITRGGSRGGRNGGRGGNRDYGDRNGGGSRGGSRKPRPRSWIL</sequence>
<feature type="region of interest" description="Disordered" evidence="2">
    <location>
        <begin position="338"/>
        <end position="386"/>
    </location>
</feature>
<keyword evidence="4" id="KW-1185">Reference proteome</keyword>
<feature type="compositionally biased region" description="Basic residues" evidence="2">
    <location>
        <begin position="717"/>
        <end position="728"/>
    </location>
</feature>
<feature type="compositionally biased region" description="Pro residues" evidence="2">
    <location>
        <begin position="153"/>
        <end position="165"/>
    </location>
</feature>
<comment type="caution">
    <text evidence="3">The sequence shown here is derived from an EMBL/GenBank/DDBJ whole genome shotgun (WGS) entry which is preliminary data.</text>
</comment>